<name>D5X776_THIK1</name>
<evidence type="ECO:0000313" key="2">
    <source>
        <dbReference type="EMBL" id="ADG32585.1"/>
    </source>
</evidence>
<dbReference type="Gene3D" id="3.40.50.300">
    <property type="entry name" value="P-loop containing nucleotide triphosphate hydrolases"/>
    <property type="match status" value="1"/>
</dbReference>
<dbReference type="PIRSF" id="PIRSF009320">
    <property type="entry name" value="Nuc_binding_HP_1000"/>
    <property type="match status" value="1"/>
</dbReference>
<dbReference type="BioCyc" id="TINT75379:TINT_RS16350-MONOMER"/>
<dbReference type="CDD" id="cd02042">
    <property type="entry name" value="ParAB_family"/>
    <property type="match status" value="1"/>
</dbReference>
<accession>D5X776</accession>
<dbReference type="EMBL" id="CP002023">
    <property type="protein sequence ID" value="ADG32585.1"/>
    <property type="molecule type" value="Genomic_DNA"/>
</dbReference>
<dbReference type="SUPFAM" id="SSF52540">
    <property type="entry name" value="P-loop containing nucleoside triphosphate hydrolases"/>
    <property type="match status" value="1"/>
</dbReference>
<reference evidence="2" key="1">
    <citation type="submission" date="2010-04" db="EMBL/GenBank/DDBJ databases">
        <title>Complete sequence of plasmid2 of Thiomonas intermedia K12.</title>
        <authorList>
            <consortium name="US DOE Joint Genome Institute"/>
            <person name="Lucas S."/>
            <person name="Copeland A."/>
            <person name="Lapidus A."/>
            <person name="Cheng J.-F."/>
            <person name="Bruce D."/>
            <person name="Goodwin L."/>
            <person name="Pitluck S."/>
            <person name="Davenport K."/>
            <person name="Detter J.C."/>
            <person name="Han C."/>
            <person name="Tapia R."/>
            <person name="Land M."/>
            <person name="Hauser L."/>
            <person name="Kyrpides N."/>
            <person name="Ovchinnikova G."/>
            <person name="Kerfeld C.A."/>
            <person name="Cannon G.C."/>
            <person name="Heinhorst S."/>
            <person name="Woyke T."/>
        </authorList>
    </citation>
    <scope>NUCLEOTIDE SEQUENCE [LARGE SCALE GENOMIC DNA]</scope>
    <source>
        <strain evidence="2">K12</strain>
        <plasmid evidence="2">pTINT02</plasmid>
    </source>
</reference>
<sequence>MKIIALLNEKGGTGKSTIATNLASALHLRGRRVFLVDADPQGTSRDWRSASPEGIDLPPVVALDRPEMLQSLASIQADLVVIDTPAKAEKMTAAVVRIAQTALVVIQPSGADIWASAAAVKLIQQKIDVGGRIDAGFLVNRVSGVSKLSKEVLTGEWNDYGVSMLEHSIGNRVVFAQALTDGLSVYNLADAHAKQEMNQLIEELEMKSWL</sequence>
<feature type="domain" description="CobQ/CobB/MinD/ParA nucleotide binding" evidence="1">
    <location>
        <begin position="4"/>
        <end position="177"/>
    </location>
</feature>
<keyword evidence="2" id="KW-0614">Plasmid</keyword>
<geneLocation type="plasmid" evidence="2">
    <name>pTINT02</name>
</geneLocation>
<dbReference type="PANTHER" id="PTHR13696">
    <property type="entry name" value="P-LOOP CONTAINING NUCLEOSIDE TRIPHOSPHATE HYDROLASE"/>
    <property type="match status" value="1"/>
</dbReference>
<dbReference type="NCBIfam" id="NF041546">
    <property type="entry name" value="ParA_partition"/>
    <property type="match status" value="1"/>
</dbReference>
<dbReference type="AlphaFoldDB" id="D5X776"/>
<protein>
    <submittedName>
        <fullName evidence="2">Cobyrinic acid ac-diamide synthase</fullName>
    </submittedName>
</protein>
<dbReference type="Pfam" id="PF01656">
    <property type="entry name" value="CbiA"/>
    <property type="match status" value="1"/>
</dbReference>
<dbReference type="PANTHER" id="PTHR13696:SF96">
    <property type="entry name" value="COBQ_COBB_MIND_PARA NUCLEOTIDE BINDING DOMAIN-CONTAINING PROTEIN"/>
    <property type="match status" value="1"/>
</dbReference>
<dbReference type="HOGENOM" id="CLU_037612_5_3_4"/>
<organism evidence="2">
    <name type="scientific">Thiomonas intermedia (strain K12)</name>
    <name type="common">Thiobacillus intermedius</name>
    <dbReference type="NCBI Taxonomy" id="75379"/>
    <lineage>
        <taxon>Bacteria</taxon>
        <taxon>Pseudomonadati</taxon>
        <taxon>Pseudomonadota</taxon>
        <taxon>Betaproteobacteria</taxon>
        <taxon>Burkholderiales</taxon>
        <taxon>Thiomonas</taxon>
    </lineage>
</organism>
<dbReference type="InterPro" id="IPR048089">
    <property type="entry name" value="McdA"/>
</dbReference>
<dbReference type="InterPro" id="IPR050678">
    <property type="entry name" value="DNA_Partitioning_ATPase"/>
</dbReference>
<dbReference type="InterPro" id="IPR027417">
    <property type="entry name" value="P-loop_NTPase"/>
</dbReference>
<proteinExistence type="predicted"/>
<gene>
    <name evidence="2" type="ORF">Tint_3267</name>
</gene>
<dbReference type="KEGG" id="tin:Tint_3267"/>
<evidence type="ECO:0000259" key="1">
    <source>
        <dbReference type="Pfam" id="PF01656"/>
    </source>
</evidence>
<dbReference type="InterPro" id="IPR002586">
    <property type="entry name" value="CobQ/CobB/MinD/ParA_Nub-bd_dom"/>
</dbReference>